<evidence type="ECO:0000256" key="5">
    <source>
        <dbReference type="ARBA" id="ARBA00023136"/>
    </source>
</evidence>
<dbReference type="PANTHER" id="PTHR30250">
    <property type="entry name" value="PST FAMILY PREDICTED COLANIC ACID TRANSPORTER"/>
    <property type="match status" value="1"/>
</dbReference>
<keyword evidence="2" id="KW-1003">Cell membrane</keyword>
<comment type="caution">
    <text evidence="7">The sequence shown here is derived from an EMBL/GenBank/DDBJ whole genome shotgun (WGS) entry which is preliminary data.</text>
</comment>
<dbReference type="PANTHER" id="PTHR30250:SF11">
    <property type="entry name" value="O-ANTIGEN TRANSPORTER-RELATED"/>
    <property type="match status" value="1"/>
</dbReference>
<name>A0A6B2H5A2_9BACT</name>
<keyword evidence="5 6" id="KW-0472">Membrane</keyword>
<dbReference type="InterPro" id="IPR002797">
    <property type="entry name" value="Polysacc_synth"/>
</dbReference>
<evidence type="ECO:0000256" key="4">
    <source>
        <dbReference type="ARBA" id="ARBA00022989"/>
    </source>
</evidence>
<sequence>MSRQLQREGIWNTIISYAGIAIGYVNVLYLFPNILDEEQVGLTRLLLTIAEMFAQFAALGFVNMSVRYFPYFRNKEKQHHGFLFMLLSVPMLGFGLITVLFLLFQPVISDYYRENSSLILEYYYYIIPLAFFTLLFNLFTAYLRSLFKTIVSSFVKDFLSRVLIMALLIAYTFGWMDFRMFVILYVAANSAIALFLIGYTLWLKQFYIKPAISEAISIVPFREMLFFGLFTFMGNISVTIIKSVDQVMISSVSLADNGIYTTSFQITSAIVTPALAIFKIAFPQVAEFWKDKNMPGLAKFYKQITLINLIIGLLLFVGIWANLDNLYAFMPKSYSAGVYVFLFLALARLVDLATGINGIILATSDKYRWDLLFNIVLAALTIWTNSIFIPLYGMNGAAFATMLSLVFINLLRMFFVWWAYKMQPFAWSSLGITIIALIALGASYLVPYMGNVYLDMVVRSTIITIVYAALALGFKVYPEMNVWARKIIKTYTGI</sequence>
<dbReference type="RefSeq" id="WP_162345575.1">
    <property type="nucleotide sequence ID" value="NZ_JAAEAA010000006.1"/>
</dbReference>
<evidence type="ECO:0000313" key="8">
    <source>
        <dbReference type="Proteomes" id="UP000478546"/>
    </source>
</evidence>
<proteinExistence type="predicted"/>
<comment type="subcellular location">
    <subcellularLocation>
        <location evidence="1">Cell membrane</location>
        <topology evidence="1">Multi-pass membrane protein</topology>
    </subcellularLocation>
</comment>
<reference evidence="7 8" key="1">
    <citation type="submission" date="2020-01" db="EMBL/GenBank/DDBJ databases">
        <authorList>
            <person name="Kim M.K."/>
        </authorList>
    </citation>
    <scope>NUCLEOTIDE SEQUENCE [LARGE SCALE GENOMIC DNA]</scope>
    <source>
        <strain evidence="7 8">BT213</strain>
    </source>
</reference>
<feature type="transmembrane region" description="Helical" evidence="6">
    <location>
        <begin position="264"/>
        <end position="282"/>
    </location>
</feature>
<evidence type="ECO:0000256" key="1">
    <source>
        <dbReference type="ARBA" id="ARBA00004651"/>
    </source>
</evidence>
<keyword evidence="3 6" id="KW-0812">Transmembrane</keyword>
<dbReference type="EMBL" id="JAAEAA010000006">
    <property type="protein sequence ID" value="NDK55517.1"/>
    <property type="molecule type" value="Genomic_DNA"/>
</dbReference>
<feature type="transmembrane region" description="Helical" evidence="6">
    <location>
        <begin position="425"/>
        <end position="445"/>
    </location>
</feature>
<dbReference type="InterPro" id="IPR050833">
    <property type="entry name" value="Poly_Biosynth_Transport"/>
</dbReference>
<feature type="transmembrane region" description="Helical" evidence="6">
    <location>
        <begin position="182"/>
        <end position="203"/>
    </location>
</feature>
<protein>
    <submittedName>
        <fullName evidence="7">Oligosaccharide flippase family protein</fullName>
    </submittedName>
</protein>
<gene>
    <name evidence="7" type="ORF">GWO68_06280</name>
</gene>
<feature type="transmembrane region" description="Helical" evidence="6">
    <location>
        <begin position="303"/>
        <end position="321"/>
    </location>
</feature>
<accession>A0A6B2H5A2</accession>
<feature type="transmembrane region" description="Helical" evidence="6">
    <location>
        <begin position="333"/>
        <end position="350"/>
    </location>
</feature>
<dbReference type="AlphaFoldDB" id="A0A6B2H5A2"/>
<organism evidence="7 8">
    <name type="scientific">Pontibacter fetidus</name>
    <dbReference type="NCBI Taxonomy" id="2700082"/>
    <lineage>
        <taxon>Bacteria</taxon>
        <taxon>Pseudomonadati</taxon>
        <taxon>Bacteroidota</taxon>
        <taxon>Cytophagia</taxon>
        <taxon>Cytophagales</taxon>
        <taxon>Hymenobacteraceae</taxon>
        <taxon>Pontibacter</taxon>
    </lineage>
</organism>
<evidence type="ECO:0000256" key="6">
    <source>
        <dbReference type="SAM" id="Phobius"/>
    </source>
</evidence>
<evidence type="ECO:0000256" key="3">
    <source>
        <dbReference type="ARBA" id="ARBA00022692"/>
    </source>
</evidence>
<feature type="transmembrane region" description="Helical" evidence="6">
    <location>
        <begin position="371"/>
        <end position="392"/>
    </location>
</feature>
<dbReference type="GO" id="GO:0005886">
    <property type="term" value="C:plasma membrane"/>
    <property type="evidence" value="ECO:0007669"/>
    <property type="project" value="UniProtKB-SubCell"/>
</dbReference>
<evidence type="ECO:0000313" key="7">
    <source>
        <dbReference type="EMBL" id="NDK55517.1"/>
    </source>
</evidence>
<feature type="transmembrane region" description="Helical" evidence="6">
    <location>
        <begin position="158"/>
        <end position="176"/>
    </location>
</feature>
<keyword evidence="4 6" id="KW-1133">Transmembrane helix</keyword>
<feature type="transmembrane region" description="Helical" evidence="6">
    <location>
        <begin position="398"/>
        <end position="418"/>
    </location>
</feature>
<feature type="transmembrane region" description="Helical" evidence="6">
    <location>
        <begin position="82"/>
        <end position="103"/>
    </location>
</feature>
<keyword evidence="8" id="KW-1185">Reference proteome</keyword>
<evidence type="ECO:0000256" key="2">
    <source>
        <dbReference type="ARBA" id="ARBA00022475"/>
    </source>
</evidence>
<feature type="transmembrane region" description="Helical" evidence="6">
    <location>
        <begin position="457"/>
        <end position="477"/>
    </location>
</feature>
<feature type="transmembrane region" description="Helical" evidence="6">
    <location>
        <begin position="123"/>
        <end position="146"/>
    </location>
</feature>
<feature type="transmembrane region" description="Helical" evidence="6">
    <location>
        <begin position="12"/>
        <end position="32"/>
    </location>
</feature>
<dbReference type="Pfam" id="PF01943">
    <property type="entry name" value="Polysacc_synt"/>
    <property type="match status" value="1"/>
</dbReference>
<feature type="transmembrane region" description="Helical" evidence="6">
    <location>
        <begin position="224"/>
        <end position="244"/>
    </location>
</feature>
<dbReference type="Proteomes" id="UP000478546">
    <property type="component" value="Unassembled WGS sequence"/>
</dbReference>